<dbReference type="OrthoDB" id="3726412at2"/>
<protein>
    <recommendedName>
        <fullName evidence="4">Septum formation-related domain-containing protein</fullName>
    </recommendedName>
</protein>
<organism evidence="2 3">
    <name type="scientific">Agromyces binzhouensis</name>
    <dbReference type="NCBI Taxonomy" id="1817495"/>
    <lineage>
        <taxon>Bacteria</taxon>
        <taxon>Bacillati</taxon>
        <taxon>Actinomycetota</taxon>
        <taxon>Actinomycetes</taxon>
        <taxon>Micrococcales</taxon>
        <taxon>Microbacteriaceae</taxon>
        <taxon>Agromyces</taxon>
    </lineage>
</organism>
<evidence type="ECO:0000313" key="3">
    <source>
        <dbReference type="Proteomes" id="UP000292881"/>
    </source>
</evidence>
<reference evidence="2 3" key="1">
    <citation type="submission" date="2019-01" db="EMBL/GenBank/DDBJ databases">
        <authorList>
            <person name="Li J."/>
        </authorList>
    </citation>
    <scope>NUCLEOTIDE SEQUENCE [LARGE SCALE GENOMIC DNA]</scope>
    <source>
        <strain evidence="2 3">CGMCC 4.7180</strain>
    </source>
</reference>
<dbReference type="RefSeq" id="WP_129232934.1">
    <property type="nucleotide sequence ID" value="NZ_SDPL01000002.1"/>
</dbReference>
<sequence length="257" mass="27439">MTRPSRPAPAGVRRSVRTALVATSALAVITLTACAASAPPDDPDPTPDAAAETSLVLIPMPDLDPVPDPAPPLTETESEAARLADADAQWTALLMTYPDAVRPADPFAGYITEADRLDVRRDCYDAEGLAIEEGFAATDPDGPAISISAQPQDEVEAIAAWTCEATHPIERTAAGPTEAELGWIYDYLVAYSAPCLEANGIDNPPPAPRDEWVGKWPDYVWFPSTGTAPIEPEREQALFELCLDVDTKMAELRAARG</sequence>
<evidence type="ECO:0000313" key="2">
    <source>
        <dbReference type="EMBL" id="RXZ51855.1"/>
    </source>
</evidence>
<dbReference type="AlphaFoldDB" id="A0A4Q2JU43"/>
<comment type="caution">
    <text evidence="2">The sequence shown here is derived from an EMBL/GenBank/DDBJ whole genome shotgun (WGS) entry which is preliminary data.</text>
</comment>
<evidence type="ECO:0008006" key="4">
    <source>
        <dbReference type="Google" id="ProtNLM"/>
    </source>
</evidence>
<dbReference type="EMBL" id="SDPL01000002">
    <property type="protein sequence ID" value="RXZ51855.1"/>
    <property type="molecule type" value="Genomic_DNA"/>
</dbReference>
<feature type="chain" id="PRO_5020829493" description="Septum formation-related domain-containing protein" evidence="1">
    <location>
        <begin position="36"/>
        <end position="257"/>
    </location>
</feature>
<gene>
    <name evidence="2" type="ORF">ESO86_00440</name>
</gene>
<accession>A0A4Q2JU43</accession>
<keyword evidence="1" id="KW-0732">Signal</keyword>
<proteinExistence type="predicted"/>
<evidence type="ECO:0000256" key="1">
    <source>
        <dbReference type="SAM" id="SignalP"/>
    </source>
</evidence>
<dbReference type="PROSITE" id="PS51257">
    <property type="entry name" value="PROKAR_LIPOPROTEIN"/>
    <property type="match status" value="1"/>
</dbReference>
<name>A0A4Q2JU43_9MICO</name>
<keyword evidence="3" id="KW-1185">Reference proteome</keyword>
<feature type="signal peptide" evidence="1">
    <location>
        <begin position="1"/>
        <end position="35"/>
    </location>
</feature>
<dbReference type="Proteomes" id="UP000292881">
    <property type="component" value="Unassembled WGS sequence"/>
</dbReference>